<feature type="compositionally biased region" description="Low complexity" evidence="1">
    <location>
        <begin position="1"/>
        <end position="16"/>
    </location>
</feature>
<keyword evidence="3" id="KW-1185">Reference proteome</keyword>
<protein>
    <submittedName>
        <fullName evidence="2">Uncharacterized protein</fullName>
    </submittedName>
</protein>
<gene>
    <name evidence="2" type="ORF">AKJ09_07733</name>
</gene>
<dbReference type="AlphaFoldDB" id="A0A0K1Q6N2"/>
<reference evidence="2 3" key="1">
    <citation type="submission" date="2015-08" db="EMBL/GenBank/DDBJ databases">
        <authorList>
            <person name="Babu N.S."/>
            <person name="Beckwith C.J."/>
            <person name="Beseler K.G."/>
            <person name="Brison A."/>
            <person name="Carone J.V."/>
            <person name="Caskin T.P."/>
            <person name="Diamond M."/>
            <person name="Durham M.E."/>
            <person name="Foxe J.M."/>
            <person name="Go M."/>
            <person name="Henderson B.A."/>
            <person name="Jones I.B."/>
            <person name="McGettigan J.A."/>
            <person name="Micheletti S.J."/>
            <person name="Nasrallah M.E."/>
            <person name="Ortiz D."/>
            <person name="Piller C.R."/>
            <person name="Privatt S.R."/>
            <person name="Schneider S.L."/>
            <person name="Sharp S."/>
            <person name="Smith T.C."/>
            <person name="Stanton J.D."/>
            <person name="Ullery H.E."/>
            <person name="Wilson R.J."/>
            <person name="Serrano M.G."/>
            <person name="Buck G."/>
            <person name="Lee V."/>
            <person name="Wang Y."/>
            <person name="Carvalho R."/>
            <person name="Voegtly L."/>
            <person name="Shi R."/>
            <person name="Duckworth R."/>
            <person name="Johnson A."/>
            <person name="Loviza R."/>
            <person name="Walstead R."/>
            <person name="Shah Z."/>
            <person name="Kiflezghi M."/>
            <person name="Wade K."/>
            <person name="Ball S.L."/>
            <person name="Bradley K.W."/>
            <person name="Asai D.J."/>
            <person name="Bowman C.A."/>
            <person name="Russell D.A."/>
            <person name="Pope W.H."/>
            <person name="Jacobs-Sera D."/>
            <person name="Hendrix R.W."/>
            <person name="Hatfull G.F."/>
        </authorList>
    </citation>
    <scope>NUCLEOTIDE SEQUENCE [LARGE SCALE GENOMIC DNA]</scope>
    <source>
        <strain evidence="2 3">DSM 27648</strain>
    </source>
</reference>
<sequence>MACVVGHAGSSSAASGETESVHLHFTREERLAGSCPGAERFTKALRAQRPRLVLAPEDTPARTFDVHVRRVGREIAGELVIVELDGTTSRRSMQAPDCPSLVTALAVITAIAMDEPPPSVQTDDARAPGVPAIEPLSEPPSPAPEPVRSDAQDASIAPATPILAPDRSFLVAGIGTEVVLGSLPRAAMGYRGYVEWQRLHGRVAFGARLSLAFARAGLPETRKFDVIVQTWTARGEGCIARELFRTMTLEACLGASFGAYHSFNTNVPDARDDVRPWLTLDAGTRLRWHPGASPFFAEVHGAIGYVVRSYAIVADDGSNAKYEAPRGIGALGFGVGRSFDLP</sequence>
<dbReference type="KEGG" id="llu:AKJ09_07733"/>
<dbReference type="EMBL" id="CP012333">
    <property type="protein sequence ID" value="AKV01070.1"/>
    <property type="molecule type" value="Genomic_DNA"/>
</dbReference>
<feature type="region of interest" description="Disordered" evidence="1">
    <location>
        <begin position="115"/>
        <end position="149"/>
    </location>
</feature>
<dbReference type="Proteomes" id="UP000064967">
    <property type="component" value="Chromosome"/>
</dbReference>
<evidence type="ECO:0000313" key="2">
    <source>
        <dbReference type="EMBL" id="AKV01070.1"/>
    </source>
</evidence>
<name>A0A0K1Q6N2_9BACT</name>
<evidence type="ECO:0000313" key="3">
    <source>
        <dbReference type="Proteomes" id="UP000064967"/>
    </source>
</evidence>
<feature type="region of interest" description="Disordered" evidence="1">
    <location>
        <begin position="1"/>
        <end position="20"/>
    </location>
</feature>
<dbReference type="STRING" id="1391654.AKJ09_07733"/>
<proteinExistence type="predicted"/>
<organism evidence="2 3">
    <name type="scientific">Labilithrix luteola</name>
    <dbReference type="NCBI Taxonomy" id="1391654"/>
    <lineage>
        <taxon>Bacteria</taxon>
        <taxon>Pseudomonadati</taxon>
        <taxon>Myxococcota</taxon>
        <taxon>Polyangia</taxon>
        <taxon>Polyangiales</taxon>
        <taxon>Labilitrichaceae</taxon>
        <taxon>Labilithrix</taxon>
    </lineage>
</organism>
<accession>A0A0K1Q6N2</accession>
<evidence type="ECO:0000256" key="1">
    <source>
        <dbReference type="SAM" id="MobiDB-lite"/>
    </source>
</evidence>